<comment type="caution">
    <text evidence="14">The sequence shown here is derived from an EMBL/GenBank/DDBJ whole genome shotgun (WGS) entry which is preliminary data.</text>
</comment>
<dbReference type="AlphaFoldDB" id="A0A3S0KBV7"/>
<keyword evidence="5" id="KW-0808">Transferase</keyword>
<keyword evidence="4" id="KW-0597">Phosphoprotein</keyword>
<keyword evidence="6 11" id="KW-0812">Transmembrane</keyword>
<dbReference type="InterPro" id="IPR005467">
    <property type="entry name" value="His_kinase_dom"/>
</dbReference>
<dbReference type="PANTHER" id="PTHR45436:SF5">
    <property type="entry name" value="SENSOR HISTIDINE KINASE TRCS"/>
    <property type="match status" value="1"/>
</dbReference>
<dbReference type="InterPro" id="IPR003660">
    <property type="entry name" value="HAMP_dom"/>
</dbReference>
<dbReference type="InterPro" id="IPR004358">
    <property type="entry name" value="Sig_transdc_His_kin-like_C"/>
</dbReference>
<dbReference type="InterPro" id="IPR003661">
    <property type="entry name" value="HisK_dim/P_dom"/>
</dbReference>
<dbReference type="CDD" id="cd00082">
    <property type="entry name" value="HisKA"/>
    <property type="match status" value="1"/>
</dbReference>
<dbReference type="InterPro" id="IPR050428">
    <property type="entry name" value="TCS_sensor_his_kinase"/>
</dbReference>
<evidence type="ECO:0000256" key="8">
    <source>
        <dbReference type="ARBA" id="ARBA00022989"/>
    </source>
</evidence>
<dbReference type="CDD" id="cd00075">
    <property type="entry name" value="HATPase"/>
    <property type="match status" value="1"/>
</dbReference>
<evidence type="ECO:0000256" key="9">
    <source>
        <dbReference type="ARBA" id="ARBA00023012"/>
    </source>
</evidence>
<feature type="domain" description="HAMP" evidence="13">
    <location>
        <begin position="122"/>
        <end position="176"/>
    </location>
</feature>
<dbReference type="SMART" id="SM00387">
    <property type="entry name" value="HATPase_c"/>
    <property type="match status" value="1"/>
</dbReference>
<evidence type="ECO:0000256" key="6">
    <source>
        <dbReference type="ARBA" id="ARBA00022692"/>
    </source>
</evidence>
<dbReference type="SUPFAM" id="SSF55874">
    <property type="entry name" value="ATPase domain of HSP90 chaperone/DNA topoisomerase II/histidine kinase"/>
    <property type="match status" value="1"/>
</dbReference>
<organism evidence="14 15">
    <name type="scientific">Stenotrophomonas maltophilia</name>
    <name type="common">Pseudomonas maltophilia</name>
    <name type="synonym">Xanthomonas maltophilia</name>
    <dbReference type="NCBI Taxonomy" id="40324"/>
    <lineage>
        <taxon>Bacteria</taxon>
        <taxon>Pseudomonadati</taxon>
        <taxon>Pseudomonadota</taxon>
        <taxon>Gammaproteobacteria</taxon>
        <taxon>Lysobacterales</taxon>
        <taxon>Lysobacteraceae</taxon>
        <taxon>Stenotrophomonas</taxon>
        <taxon>Stenotrophomonas maltophilia group</taxon>
    </lineage>
</organism>
<dbReference type="Pfam" id="PF02518">
    <property type="entry name" value="HATPase_c"/>
    <property type="match status" value="1"/>
</dbReference>
<evidence type="ECO:0000256" key="11">
    <source>
        <dbReference type="SAM" id="Phobius"/>
    </source>
</evidence>
<comment type="catalytic activity">
    <reaction evidence="1">
        <text>ATP + protein L-histidine = ADP + protein N-phospho-L-histidine.</text>
        <dbReference type="EC" id="2.7.13.3"/>
    </reaction>
</comment>
<evidence type="ECO:0000256" key="1">
    <source>
        <dbReference type="ARBA" id="ARBA00000085"/>
    </source>
</evidence>
<protein>
    <recommendedName>
        <fullName evidence="3">histidine kinase</fullName>
        <ecNumber evidence="3">2.7.13.3</ecNumber>
    </recommendedName>
</protein>
<feature type="transmembrane region" description="Helical" evidence="11">
    <location>
        <begin position="99"/>
        <end position="121"/>
    </location>
</feature>
<dbReference type="SUPFAM" id="SSF47384">
    <property type="entry name" value="Homodimeric domain of signal transducing histidine kinase"/>
    <property type="match status" value="1"/>
</dbReference>
<dbReference type="SUPFAM" id="SSF158472">
    <property type="entry name" value="HAMP domain-like"/>
    <property type="match status" value="1"/>
</dbReference>
<dbReference type="Gene3D" id="3.30.565.10">
    <property type="entry name" value="Histidine kinase-like ATPase, C-terminal domain"/>
    <property type="match status" value="1"/>
</dbReference>
<dbReference type="Gene3D" id="6.10.340.10">
    <property type="match status" value="1"/>
</dbReference>
<proteinExistence type="predicted"/>
<dbReference type="InterPro" id="IPR036890">
    <property type="entry name" value="HATPase_C_sf"/>
</dbReference>
<evidence type="ECO:0000256" key="7">
    <source>
        <dbReference type="ARBA" id="ARBA00022777"/>
    </source>
</evidence>
<name>A0A3S0KBV7_STEMA</name>
<keyword evidence="7 14" id="KW-0418">Kinase</keyword>
<keyword evidence="8 11" id="KW-1133">Transmembrane helix</keyword>
<evidence type="ECO:0000256" key="5">
    <source>
        <dbReference type="ARBA" id="ARBA00022679"/>
    </source>
</evidence>
<evidence type="ECO:0000256" key="2">
    <source>
        <dbReference type="ARBA" id="ARBA00004370"/>
    </source>
</evidence>
<evidence type="ECO:0000313" key="15">
    <source>
        <dbReference type="Proteomes" id="UP000271705"/>
    </source>
</evidence>
<dbReference type="SMART" id="SM00304">
    <property type="entry name" value="HAMP"/>
    <property type="match status" value="1"/>
</dbReference>
<evidence type="ECO:0000259" key="13">
    <source>
        <dbReference type="PROSITE" id="PS50885"/>
    </source>
</evidence>
<dbReference type="PRINTS" id="PR00344">
    <property type="entry name" value="BCTRLSENSOR"/>
</dbReference>
<dbReference type="GO" id="GO:0005886">
    <property type="term" value="C:plasma membrane"/>
    <property type="evidence" value="ECO:0007669"/>
    <property type="project" value="TreeGrafter"/>
</dbReference>
<feature type="transmembrane region" description="Helical" evidence="11">
    <location>
        <begin position="17"/>
        <end position="41"/>
    </location>
</feature>
<feature type="domain" description="Histidine kinase" evidence="12">
    <location>
        <begin position="184"/>
        <end position="398"/>
    </location>
</feature>
<reference evidence="14 15" key="1">
    <citation type="submission" date="2018-12" db="EMBL/GenBank/DDBJ databases">
        <authorList>
            <person name="Kartti S."/>
            <person name="Manni A."/>
            <person name="Chemao El Fihri M.W."/>
            <person name="Laamarti M."/>
            <person name="Temsamani L."/>
            <person name="El Jamali J.E."/>
            <person name="Ouadghiri M."/>
            <person name="Ibrahimi A."/>
            <person name="Filati-Maltouf A."/>
        </authorList>
    </citation>
    <scope>NUCLEOTIDE SEQUENCE [LARGE SCALE GENOMIC DNA]</scope>
    <source>
        <strain evidence="14 15">MDMC339</strain>
    </source>
</reference>
<dbReference type="InterPro" id="IPR036097">
    <property type="entry name" value="HisK_dim/P_sf"/>
</dbReference>
<dbReference type="PROSITE" id="PS50109">
    <property type="entry name" value="HIS_KIN"/>
    <property type="match status" value="1"/>
</dbReference>
<evidence type="ECO:0000313" key="14">
    <source>
        <dbReference type="EMBL" id="RTQ87489.1"/>
    </source>
</evidence>
<dbReference type="Gene3D" id="1.10.287.130">
    <property type="match status" value="1"/>
</dbReference>
<evidence type="ECO:0000256" key="3">
    <source>
        <dbReference type="ARBA" id="ARBA00012438"/>
    </source>
</evidence>
<dbReference type="Proteomes" id="UP000271705">
    <property type="component" value="Unassembled WGS sequence"/>
</dbReference>
<dbReference type="EMBL" id="RXLZ01000047">
    <property type="protein sequence ID" value="RTQ87489.1"/>
    <property type="molecule type" value="Genomic_DNA"/>
</dbReference>
<evidence type="ECO:0000259" key="12">
    <source>
        <dbReference type="PROSITE" id="PS50109"/>
    </source>
</evidence>
<sequence>MNGPCEKPGWRAAGRPLWLWLGLRMSALAIFGTLLIVVGMWCYSRVIDHIQLSLLPGYVAREIVQLRAQPAGNEERLWQLMASHASVDWVLPGLDDLDWLALLSIVALTIPALVLAGMGFARRLSREFSDFVVAAQRVSQGDFSVRVDQSGEAGAELADLASAFNGMAVQLQQYEREVQESSAMLAHELRTPLNAAMGRLQGVLDDVFPHSDEQLQLVLKQLGAINRLVGDLQLVSLARAGQLSLHLERVDIRALIDERLDWALPMLNDAGFDVSCTAEAGLFARADRGRVGQVLSILIDNVLRHAAQGRNLGIVAAASATTIVIEVSDRGPGVPSCDLPRITDRFWRADRSRTRRNGGSGLGLAVASAICRCHGGELVVVGRQGGGLIARLCIPSVDASCNPDEILKIP</sequence>
<dbReference type="PANTHER" id="PTHR45436">
    <property type="entry name" value="SENSOR HISTIDINE KINASE YKOH"/>
    <property type="match status" value="1"/>
</dbReference>
<dbReference type="InterPro" id="IPR003594">
    <property type="entry name" value="HATPase_dom"/>
</dbReference>
<evidence type="ECO:0000256" key="10">
    <source>
        <dbReference type="ARBA" id="ARBA00023136"/>
    </source>
</evidence>
<dbReference type="SMART" id="SM00388">
    <property type="entry name" value="HisKA"/>
    <property type="match status" value="1"/>
</dbReference>
<comment type="subcellular location">
    <subcellularLocation>
        <location evidence="2">Membrane</location>
    </subcellularLocation>
</comment>
<gene>
    <name evidence="14" type="ORF">EKL94_15455</name>
</gene>
<dbReference type="GO" id="GO:0000155">
    <property type="term" value="F:phosphorelay sensor kinase activity"/>
    <property type="evidence" value="ECO:0007669"/>
    <property type="project" value="InterPro"/>
</dbReference>
<keyword evidence="10 11" id="KW-0472">Membrane</keyword>
<evidence type="ECO:0000256" key="4">
    <source>
        <dbReference type="ARBA" id="ARBA00022553"/>
    </source>
</evidence>
<dbReference type="CDD" id="cd06225">
    <property type="entry name" value="HAMP"/>
    <property type="match status" value="1"/>
</dbReference>
<dbReference type="Pfam" id="PF00512">
    <property type="entry name" value="HisKA"/>
    <property type="match status" value="1"/>
</dbReference>
<dbReference type="RefSeq" id="WP_126929755.1">
    <property type="nucleotide sequence ID" value="NZ_RXLZ01000047.1"/>
</dbReference>
<dbReference type="PROSITE" id="PS50885">
    <property type="entry name" value="HAMP"/>
    <property type="match status" value="1"/>
</dbReference>
<dbReference type="Pfam" id="PF00672">
    <property type="entry name" value="HAMP"/>
    <property type="match status" value="1"/>
</dbReference>
<dbReference type="EC" id="2.7.13.3" evidence="3"/>
<accession>A0A3S0KBV7</accession>
<keyword evidence="9" id="KW-0902">Two-component regulatory system</keyword>